<dbReference type="Proteomes" id="UP000294257">
    <property type="component" value="Unassembled WGS sequence"/>
</dbReference>
<evidence type="ECO:0000313" key="1">
    <source>
        <dbReference type="EMBL" id="RZS37923.1"/>
    </source>
</evidence>
<dbReference type="EMBL" id="SGWQ01000005">
    <property type="protein sequence ID" value="RZS37923.1"/>
    <property type="molecule type" value="Genomic_DNA"/>
</dbReference>
<organism evidence="1 2">
    <name type="scientific">Herbihabitans rhizosphaerae</name>
    <dbReference type="NCBI Taxonomy" id="1872711"/>
    <lineage>
        <taxon>Bacteria</taxon>
        <taxon>Bacillati</taxon>
        <taxon>Actinomycetota</taxon>
        <taxon>Actinomycetes</taxon>
        <taxon>Pseudonocardiales</taxon>
        <taxon>Pseudonocardiaceae</taxon>
        <taxon>Herbihabitans</taxon>
    </lineage>
</organism>
<accession>A0A4V2ESK8</accession>
<feature type="non-terminal residue" evidence="1">
    <location>
        <position position="34"/>
    </location>
</feature>
<sequence length="34" mass="3760">MCLDLIDQAFVFPTLVISGGEFDGRNVVRFEDVG</sequence>
<proteinExistence type="predicted"/>
<protein>
    <submittedName>
        <fullName evidence="1">Uncharacterized protein</fullName>
    </submittedName>
</protein>
<reference evidence="1 2" key="1">
    <citation type="submission" date="2019-02" db="EMBL/GenBank/DDBJ databases">
        <title>Genomic Encyclopedia of Type Strains, Phase IV (KMG-IV): sequencing the most valuable type-strain genomes for metagenomic binning, comparative biology and taxonomic classification.</title>
        <authorList>
            <person name="Goeker M."/>
        </authorList>
    </citation>
    <scope>NUCLEOTIDE SEQUENCE [LARGE SCALE GENOMIC DNA]</scope>
    <source>
        <strain evidence="1 2">DSM 101727</strain>
    </source>
</reference>
<comment type="caution">
    <text evidence="1">The sequence shown here is derived from an EMBL/GenBank/DDBJ whole genome shotgun (WGS) entry which is preliminary data.</text>
</comment>
<keyword evidence="2" id="KW-1185">Reference proteome</keyword>
<gene>
    <name evidence="1" type="ORF">EV193_105483</name>
</gene>
<evidence type="ECO:0000313" key="2">
    <source>
        <dbReference type="Proteomes" id="UP000294257"/>
    </source>
</evidence>
<dbReference type="AlphaFoldDB" id="A0A4V2ESK8"/>
<name>A0A4V2ESK8_9PSEU</name>